<organism evidence="8 9">
    <name type="scientific">Lamprobacter modestohalophilus</name>
    <dbReference type="NCBI Taxonomy" id="1064514"/>
    <lineage>
        <taxon>Bacteria</taxon>
        <taxon>Pseudomonadati</taxon>
        <taxon>Pseudomonadota</taxon>
        <taxon>Gammaproteobacteria</taxon>
        <taxon>Chromatiales</taxon>
        <taxon>Chromatiaceae</taxon>
        <taxon>Lamprobacter</taxon>
    </lineage>
</organism>
<dbReference type="Proteomes" id="UP001138768">
    <property type="component" value="Unassembled WGS sequence"/>
</dbReference>
<dbReference type="PANTHER" id="PTHR30636:SF3">
    <property type="entry name" value="UPF0701 PROTEIN YICC"/>
    <property type="match status" value="1"/>
</dbReference>
<dbReference type="GO" id="GO:0004521">
    <property type="term" value="F:RNA endonuclease activity"/>
    <property type="evidence" value="ECO:0007669"/>
    <property type="project" value="InterPro"/>
</dbReference>
<accession>A0A9X0W5I1</accession>
<sequence>MAKSMTAFARQDRSTEAGELTWEVRSVNHRFLEPHLRLPEDLRSLEPKVRETLGQHLSRGKIDLSLRLGGRGGPGGSAGSAELRVNTALLEALLKAADKVATRIGEPAAPHMFDLLSWPGMLEEAPKDMEALSSAALELLDQSLVALVEAREREGERLKTLLLDRCDKLLERVAEVRERMPEVLAAVRTRIADRLAEVRDELDETRLEQEMTLIAQRLDVDEEMDRLESHITEVRDSLNSDEPIGRRLDFLMQELNREANTLSSKSPDAAVTRAAVDMKVLIEQMREQVQNIE</sequence>
<evidence type="ECO:0000256" key="1">
    <source>
        <dbReference type="ARBA" id="ARBA00001968"/>
    </source>
</evidence>
<dbReference type="EMBL" id="NRRY01000003">
    <property type="protein sequence ID" value="MBK1617379.1"/>
    <property type="molecule type" value="Genomic_DNA"/>
</dbReference>
<dbReference type="InterPro" id="IPR005229">
    <property type="entry name" value="YicC/YloC-like"/>
</dbReference>
<dbReference type="NCBIfam" id="TIGR00255">
    <property type="entry name" value="YicC/YloC family endoribonuclease"/>
    <property type="match status" value="1"/>
</dbReference>
<dbReference type="AlphaFoldDB" id="A0A9X0W5I1"/>
<evidence type="ECO:0000256" key="4">
    <source>
        <dbReference type="ARBA" id="ARBA00022801"/>
    </source>
</evidence>
<name>A0A9X0W5I1_9GAMM</name>
<dbReference type="PANTHER" id="PTHR30636">
    <property type="entry name" value="UPF0701 PROTEIN YICC"/>
    <property type="match status" value="1"/>
</dbReference>
<evidence type="ECO:0000256" key="5">
    <source>
        <dbReference type="ARBA" id="ARBA00035648"/>
    </source>
</evidence>
<reference evidence="8 9" key="1">
    <citation type="journal article" date="2020" name="Microorganisms">
        <title>Osmotic Adaptation and Compatible Solute Biosynthesis of Phototrophic Bacteria as Revealed from Genome Analyses.</title>
        <authorList>
            <person name="Imhoff J.F."/>
            <person name="Rahn T."/>
            <person name="Kunzel S."/>
            <person name="Keller A."/>
            <person name="Neulinger S.C."/>
        </authorList>
    </citation>
    <scope>NUCLEOTIDE SEQUENCE [LARGE SCALE GENOMIC DNA]</scope>
    <source>
        <strain evidence="8 9">DSM 25653</strain>
    </source>
</reference>
<dbReference type="InterPro" id="IPR013551">
    <property type="entry name" value="YicC-like_C"/>
</dbReference>
<evidence type="ECO:0000256" key="2">
    <source>
        <dbReference type="ARBA" id="ARBA00022722"/>
    </source>
</evidence>
<proteinExistence type="inferred from homology"/>
<gene>
    <name evidence="8" type="ORF">CKO42_02695</name>
</gene>
<evidence type="ECO:0000313" key="9">
    <source>
        <dbReference type="Proteomes" id="UP001138768"/>
    </source>
</evidence>
<evidence type="ECO:0000259" key="7">
    <source>
        <dbReference type="Pfam" id="PF08340"/>
    </source>
</evidence>
<comment type="cofactor">
    <cofactor evidence="1">
        <name>a divalent metal cation</name>
        <dbReference type="ChEBI" id="CHEBI:60240"/>
    </cofactor>
</comment>
<comment type="similarity">
    <text evidence="5">Belongs to the YicC/YloC family.</text>
</comment>
<evidence type="ECO:0000259" key="6">
    <source>
        <dbReference type="Pfam" id="PF03755"/>
    </source>
</evidence>
<keyword evidence="2" id="KW-0540">Nuclease</keyword>
<dbReference type="GO" id="GO:0016787">
    <property type="term" value="F:hydrolase activity"/>
    <property type="evidence" value="ECO:0007669"/>
    <property type="project" value="UniProtKB-KW"/>
</dbReference>
<keyword evidence="3" id="KW-0255">Endonuclease</keyword>
<evidence type="ECO:0000313" key="8">
    <source>
        <dbReference type="EMBL" id="MBK1617379.1"/>
    </source>
</evidence>
<dbReference type="InterPro" id="IPR013527">
    <property type="entry name" value="YicC-like_N"/>
</dbReference>
<keyword evidence="4" id="KW-0378">Hydrolase</keyword>
<protein>
    <submittedName>
        <fullName evidence="8">YicC family protein</fullName>
    </submittedName>
</protein>
<comment type="caution">
    <text evidence="8">The sequence shown here is derived from an EMBL/GenBank/DDBJ whole genome shotgun (WGS) entry which is preliminary data.</text>
</comment>
<evidence type="ECO:0000256" key="3">
    <source>
        <dbReference type="ARBA" id="ARBA00022759"/>
    </source>
</evidence>
<dbReference type="Pfam" id="PF08340">
    <property type="entry name" value="YicC-like_C"/>
    <property type="match status" value="1"/>
</dbReference>
<keyword evidence="9" id="KW-1185">Reference proteome</keyword>
<feature type="domain" description="Endoribonuclease YicC-like C-terminal" evidence="7">
    <location>
        <begin position="176"/>
        <end position="293"/>
    </location>
</feature>
<feature type="domain" description="Endoribonuclease YicC-like N-terminal" evidence="6">
    <location>
        <begin position="3"/>
        <end position="159"/>
    </location>
</feature>
<dbReference type="Pfam" id="PF03755">
    <property type="entry name" value="YicC-like_N"/>
    <property type="match status" value="1"/>
</dbReference>